<feature type="compositionally biased region" description="Basic and acidic residues" evidence="1">
    <location>
        <begin position="365"/>
        <end position="387"/>
    </location>
</feature>
<feature type="region of interest" description="Disordered" evidence="1">
    <location>
        <begin position="362"/>
        <end position="393"/>
    </location>
</feature>
<dbReference type="OrthoDB" id="10663946at2759"/>
<name>A0A813N8P3_9BILA</name>
<evidence type="ECO:0000313" key="3">
    <source>
        <dbReference type="Proteomes" id="UP000663879"/>
    </source>
</evidence>
<accession>A0A813N8P3</accession>
<dbReference type="AlphaFoldDB" id="A0A813N8P3"/>
<organism evidence="2 3">
    <name type="scientific">Brachionus calyciflorus</name>
    <dbReference type="NCBI Taxonomy" id="104777"/>
    <lineage>
        <taxon>Eukaryota</taxon>
        <taxon>Metazoa</taxon>
        <taxon>Spiralia</taxon>
        <taxon>Gnathifera</taxon>
        <taxon>Rotifera</taxon>
        <taxon>Eurotatoria</taxon>
        <taxon>Monogononta</taxon>
        <taxon>Pseudotrocha</taxon>
        <taxon>Ploima</taxon>
        <taxon>Brachionidae</taxon>
        <taxon>Brachionus</taxon>
    </lineage>
</organism>
<reference evidence="2" key="1">
    <citation type="submission" date="2021-02" db="EMBL/GenBank/DDBJ databases">
        <authorList>
            <person name="Nowell W R."/>
        </authorList>
    </citation>
    <scope>NUCLEOTIDE SEQUENCE</scope>
    <source>
        <strain evidence="2">Ploen Becks lab</strain>
    </source>
</reference>
<dbReference type="Proteomes" id="UP000663879">
    <property type="component" value="Unassembled WGS sequence"/>
</dbReference>
<keyword evidence="3" id="KW-1185">Reference proteome</keyword>
<evidence type="ECO:0000313" key="2">
    <source>
        <dbReference type="EMBL" id="CAF0736333.1"/>
    </source>
</evidence>
<gene>
    <name evidence="2" type="ORF">OXX778_LOCUS3145</name>
</gene>
<dbReference type="EMBL" id="CAJNOC010000268">
    <property type="protein sequence ID" value="CAF0736333.1"/>
    <property type="molecule type" value="Genomic_DNA"/>
</dbReference>
<proteinExistence type="predicted"/>
<evidence type="ECO:0000256" key="1">
    <source>
        <dbReference type="SAM" id="MobiDB-lite"/>
    </source>
</evidence>
<sequence length="462" mass="52210">MYIKQDSLNKKPIEVDSAVPNKSTMDIYEKNNNSNLNVNKSQICAKCFTPLNSYQLNLNECLKICTNLDCLGDLKTTEIVQRDFSDSQPFTEKFNSFYTQEKYIDSDTLTYKFSSYLSNEIKKLDNLLEKYTQPKIPILFEDQNEISFVEQLFQNETQNQFDKDAEILENTNFVTQDVQMEIVEPVVTTSNFFDDNFFSDISNLLENDYSLAENNFLGLENTQTHNSYKTFLNTQTESNPVFTDLQPVKQEDVASHLANEMLEIDFINANNTSGYSPEIIKTVHQSKNSNSSISISKIQDKSQKDIKISSLKLIDEKDDLLALINAPKSDKIDKKSELNQKSMKTKSGALLPWEVKSKDLKRKNKIEIKPDTPKSSKVESKIPRVESNHNPNSSIKELSSVLKRNLLNDNSILSNFNVKKNSNLSMLSNSLSIGSSGGGTSGGGYKDLVLSVLKKKTNATTS</sequence>
<comment type="caution">
    <text evidence="2">The sequence shown here is derived from an EMBL/GenBank/DDBJ whole genome shotgun (WGS) entry which is preliminary data.</text>
</comment>
<protein>
    <submittedName>
        <fullName evidence="2">Uncharacterized protein</fullName>
    </submittedName>
</protein>